<protein>
    <submittedName>
        <fullName evidence="3">Phospho-2-dehydro-3-deoxyheptonate aldolase</fullName>
    </submittedName>
</protein>
<dbReference type="GO" id="GO:0016740">
    <property type="term" value="F:transferase activity"/>
    <property type="evidence" value="ECO:0007669"/>
    <property type="project" value="UniProtKB-KW"/>
</dbReference>
<dbReference type="PANTHER" id="PTHR43018">
    <property type="entry name" value="PHOSPHO-2-DEHYDRO-3-DEOXYHEPTONATE ALDOLASE"/>
    <property type="match status" value="1"/>
</dbReference>
<dbReference type="SUPFAM" id="SSF51569">
    <property type="entry name" value="Aldolase"/>
    <property type="match status" value="1"/>
</dbReference>
<evidence type="ECO:0000313" key="3">
    <source>
        <dbReference type="EMBL" id="RGU55865.1"/>
    </source>
</evidence>
<dbReference type="Pfam" id="PF00793">
    <property type="entry name" value="DAHP_synth_1"/>
    <property type="match status" value="1"/>
</dbReference>
<dbReference type="InterPro" id="IPR013785">
    <property type="entry name" value="Aldolase_TIM"/>
</dbReference>
<keyword evidence="1" id="KW-0808">Transferase</keyword>
<feature type="domain" description="DAHP synthetase I/KDSA" evidence="2">
    <location>
        <begin position="7"/>
        <end position="241"/>
    </location>
</feature>
<gene>
    <name evidence="3" type="ORF">DWW57_11250</name>
</gene>
<dbReference type="PANTHER" id="PTHR43018:SF1">
    <property type="entry name" value="PROTEIN AROA(G)"/>
    <property type="match status" value="1"/>
</dbReference>
<proteinExistence type="predicted"/>
<reference evidence="3 4" key="1">
    <citation type="submission" date="2018-08" db="EMBL/GenBank/DDBJ databases">
        <title>A genome reference for cultivated species of the human gut microbiota.</title>
        <authorList>
            <person name="Zou Y."/>
            <person name="Xue W."/>
            <person name="Luo G."/>
        </authorList>
    </citation>
    <scope>NUCLEOTIDE SEQUENCE [LARGE SCALE GENOMIC DNA]</scope>
    <source>
        <strain evidence="3 4">AF16-14</strain>
    </source>
</reference>
<evidence type="ECO:0000256" key="1">
    <source>
        <dbReference type="ARBA" id="ARBA00022679"/>
    </source>
</evidence>
<accession>A0A412TPW0</accession>
<evidence type="ECO:0000259" key="2">
    <source>
        <dbReference type="Pfam" id="PF00793"/>
    </source>
</evidence>
<dbReference type="Proteomes" id="UP000284243">
    <property type="component" value="Unassembled WGS sequence"/>
</dbReference>
<dbReference type="Gene3D" id="3.20.20.70">
    <property type="entry name" value="Aldolase class I"/>
    <property type="match status" value="1"/>
</dbReference>
<dbReference type="InterPro" id="IPR006218">
    <property type="entry name" value="DAHP1/KDSA"/>
</dbReference>
<dbReference type="AlphaFoldDB" id="A0A412TPW0"/>
<dbReference type="RefSeq" id="WP_046451309.1">
    <property type="nucleotide sequence ID" value="NZ_CABJFF010000018.1"/>
</dbReference>
<comment type="caution">
    <text evidence="3">The sequence shown here is derived from an EMBL/GenBank/DDBJ whole genome shotgun (WGS) entry which is preliminary data.</text>
</comment>
<evidence type="ECO:0000313" key="4">
    <source>
        <dbReference type="Proteomes" id="UP000284243"/>
    </source>
</evidence>
<name>A0A412TPW0_9BACT</name>
<organism evidence="3 4">
    <name type="scientific">Odoribacter splanchnicus</name>
    <dbReference type="NCBI Taxonomy" id="28118"/>
    <lineage>
        <taxon>Bacteria</taxon>
        <taxon>Pseudomonadati</taxon>
        <taxon>Bacteroidota</taxon>
        <taxon>Bacteroidia</taxon>
        <taxon>Bacteroidales</taxon>
        <taxon>Odoribacteraceae</taxon>
        <taxon>Odoribacter</taxon>
    </lineage>
</organism>
<dbReference type="InterPro" id="IPR052899">
    <property type="entry name" value="Class-I_DAHP_synthase"/>
</dbReference>
<dbReference type="EMBL" id="QRYC01000014">
    <property type="protein sequence ID" value="RGU55865.1"/>
    <property type="molecule type" value="Genomic_DNA"/>
</dbReference>
<sequence length="269" mass="29967">MFLWNEKAIQIVAGPCSVESEEQLFATARGLKKIGIQTLRGGIWKPRSRAHHFEGVGEPGLRWLQQVQQELSMQVATEVATPRQAEVALKYGIDILWIGARTTVSPFMIQEIAEVLRGGDTPVMLKNPVCPDLELWTGAVERLLDIDLKQLSLIHRGFSVLDAAPYRNIPCLEMALEMKKRFPGLPLFCDPSHICGKRGLLYGICAEALRLDMDGLFIESHCCPEVALSDAAQQLTPEALGKMFENLGIRQVENNKLHLGCEILIQRKG</sequence>